<accession>A0A841B454</accession>
<dbReference type="EMBL" id="JACHMX010000001">
    <property type="protein sequence ID" value="MBB5854097.1"/>
    <property type="molecule type" value="Genomic_DNA"/>
</dbReference>
<proteinExistence type="predicted"/>
<evidence type="ECO:0000313" key="3">
    <source>
        <dbReference type="Proteomes" id="UP000580861"/>
    </source>
</evidence>
<organism evidence="2 3">
    <name type="scientific">Amycolatopsis umgeniensis</name>
    <dbReference type="NCBI Taxonomy" id="336628"/>
    <lineage>
        <taxon>Bacteria</taxon>
        <taxon>Bacillati</taxon>
        <taxon>Actinomycetota</taxon>
        <taxon>Actinomycetes</taxon>
        <taxon>Pseudonocardiales</taxon>
        <taxon>Pseudonocardiaceae</taxon>
        <taxon>Amycolatopsis</taxon>
    </lineage>
</organism>
<dbReference type="AlphaFoldDB" id="A0A841B454"/>
<gene>
    <name evidence="2" type="ORF">HDA45_004184</name>
</gene>
<reference evidence="2 3" key="1">
    <citation type="submission" date="2020-08" db="EMBL/GenBank/DDBJ databases">
        <title>Sequencing the genomes of 1000 actinobacteria strains.</title>
        <authorList>
            <person name="Klenk H.-P."/>
        </authorList>
    </citation>
    <scope>NUCLEOTIDE SEQUENCE [LARGE SCALE GENOMIC DNA]</scope>
    <source>
        <strain evidence="2 3">DSM 45272</strain>
    </source>
</reference>
<evidence type="ECO:0000313" key="2">
    <source>
        <dbReference type="EMBL" id="MBB5854097.1"/>
    </source>
</evidence>
<comment type="caution">
    <text evidence="2">The sequence shown here is derived from an EMBL/GenBank/DDBJ whole genome shotgun (WGS) entry which is preliminary data.</text>
</comment>
<dbReference type="Proteomes" id="UP000580861">
    <property type="component" value="Unassembled WGS sequence"/>
</dbReference>
<protein>
    <submittedName>
        <fullName evidence="2">Uncharacterized protein</fullName>
    </submittedName>
</protein>
<feature type="region of interest" description="Disordered" evidence="1">
    <location>
        <begin position="1"/>
        <end position="26"/>
    </location>
</feature>
<name>A0A841B454_9PSEU</name>
<keyword evidence="3" id="KW-1185">Reference proteome</keyword>
<evidence type="ECO:0000256" key="1">
    <source>
        <dbReference type="SAM" id="MobiDB-lite"/>
    </source>
</evidence>
<sequence length="26" mass="2997">MLEVPSTVVVIHRLPPKPSRQRGRRS</sequence>